<dbReference type="InterPro" id="IPR013087">
    <property type="entry name" value="Znf_C2H2_type"/>
</dbReference>
<feature type="domain" description="C2H2-type" evidence="8">
    <location>
        <begin position="181"/>
        <end position="208"/>
    </location>
</feature>
<keyword evidence="6" id="KW-0175">Coiled coil</keyword>
<evidence type="ECO:0000256" key="1">
    <source>
        <dbReference type="ARBA" id="ARBA00022723"/>
    </source>
</evidence>
<evidence type="ECO:0000313" key="10">
    <source>
        <dbReference type="Proteomes" id="UP000580250"/>
    </source>
</evidence>
<comment type="caution">
    <text evidence="9">The sequence shown here is derived from an EMBL/GenBank/DDBJ whole genome shotgun (WGS) entry which is preliminary data.</text>
</comment>
<evidence type="ECO:0000256" key="7">
    <source>
        <dbReference type="SAM" id="MobiDB-lite"/>
    </source>
</evidence>
<feature type="compositionally biased region" description="Gly residues" evidence="7">
    <location>
        <begin position="522"/>
        <end position="538"/>
    </location>
</feature>
<evidence type="ECO:0000259" key="8">
    <source>
        <dbReference type="PROSITE" id="PS50157"/>
    </source>
</evidence>
<dbReference type="EMBL" id="CAJEWN010000046">
    <property type="protein sequence ID" value="CAD2150626.1"/>
    <property type="molecule type" value="Genomic_DNA"/>
</dbReference>
<accession>A0A6V7UB46</accession>
<evidence type="ECO:0000256" key="5">
    <source>
        <dbReference type="PROSITE-ProRule" id="PRU00042"/>
    </source>
</evidence>
<protein>
    <recommendedName>
        <fullName evidence="8">C2H2-type domain-containing protein</fullName>
    </recommendedName>
</protein>
<evidence type="ECO:0000256" key="3">
    <source>
        <dbReference type="ARBA" id="ARBA00022771"/>
    </source>
</evidence>
<dbReference type="SUPFAM" id="SSF57667">
    <property type="entry name" value="beta-beta-alpha zinc fingers"/>
    <property type="match status" value="2"/>
</dbReference>
<dbReference type="SMART" id="SM00355">
    <property type="entry name" value="ZnF_C2H2"/>
    <property type="match status" value="5"/>
</dbReference>
<dbReference type="Gene3D" id="3.30.160.60">
    <property type="entry name" value="Classic Zinc Finger"/>
    <property type="match status" value="4"/>
</dbReference>
<name>A0A6V7UB46_MELEN</name>
<gene>
    <name evidence="9" type="ORF">MENT_LOCUS10093</name>
</gene>
<proteinExistence type="predicted"/>
<dbReference type="OrthoDB" id="9978265at2759"/>
<dbReference type="Pfam" id="PF00096">
    <property type="entry name" value="zf-C2H2"/>
    <property type="match status" value="1"/>
</dbReference>
<feature type="domain" description="C2H2-type" evidence="8">
    <location>
        <begin position="151"/>
        <end position="173"/>
    </location>
</feature>
<dbReference type="InterPro" id="IPR036188">
    <property type="entry name" value="FAD/NAD-bd_sf"/>
</dbReference>
<dbReference type="InterPro" id="IPR006076">
    <property type="entry name" value="FAD-dep_OxRdtase"/>
</dbReference>
<feature type="region of interest" description="Disordered" evidence="7">
    <location>
        <begin position="522"/>
        <end position="543"/>
    </location>
</feature>
<dbReference type="Gene3D" id="3.50.50.60">
    <property type="entry name" value="FAD/NAD(P)-binding domain"/>
    <property type="match status" value="1"/>
</dbReference>
<evidence type="ECO:0000256" key="6">
    <source>
        <dbReference type="SAM" id="Coils"/>
    </source>
</evidence>
<dbReference type="SUPFAM" id="SSF51905">
    <property type="entry name" value="FAD/NAD(P)-binding domain"/>
    <property type="match status" value="1"/>
</dbReference>
<keyword evidence="2" id="KW-0677">Repeat</keyword>
<dbReference type="PROSITE" id="PS50157">
    <property type="entry name" value="ZINC_FINGER_C2H2_2"/>
    <property type="match status" value="3"/>
</dbReference>
<keyword evidence="1" id="KW-0479">Metal-binding</keyword>
<keyword evidence="3 5" id="KW-0863">Zinc-finger</keyword>
<dbReference type="PANTHER" id="PTHR24379">
    <property type="entry name" value="KRAB AND ZINC FINGER DOMAIN-CONTAINING"/>
    <property type="match status" value="1"/>
</dbReference>
<evidence type="ECO:0000256" key="2">
    <source>
        <dbReference type="ARBA" id="ARBA00022737"/>
    </source>
</evidence>
<dbReference type="PROSITE" id="PS00028">
    <property type="entry name" value="ZINC_FINGER_C2H2_1"/>
    <property type="match status" value="4"/>
</dbReference>
<feature type="domain" description="C2H2-type" evidence="8">
    <location>
        <begin position="123"/>
        <end position="150"/>
    </location>
</feature>
<dbReference type="AlphaFoldDB" id="A0A6V7UB46"/>
<dbReference type="GO" id="GO:0008270">
    <property type="term" value="F:zinc ion binding"/>
    <property type="evidence" value="ECO:0007669"/>
    <property type="project" value="UniProtKB-KW"/>
</dbReference>
<dbReference type="Gene3D" id="3.30.9.10">
    <property type="entry name" value="D-Amino Acid Oxidase, subunit A, domain 2"/>
    <property type="match status" value="1"/>
</dbReference>
<dbReference type="PANTHER" id="PTHR24379:SF121">
    <property type="entry name" value="C2H2-TYPE DOMAIN-CONTAINING PROTEIN"/>
    <property type="match status" value="1"/>
</dbReference>
<feature type="coiled-coil region" evidence="6">
    <location>
        <begin position="385"/>
        <end position="436"/>
    </location>
</feature>
<organism evidence="9 10">
    <name type="scientific">Meloidogyne enterolobii</name>
    <name type="common">Root-knot nematode worm</name>
    <name type="synonym">Meloidogyne mayaguensis</name>
    <dbReference type="NCBI Taxonomy" id="390850"/>
    <lineage>
        <taxon>Eukaryota</taxon>
        <taxon>Metazoa</taxon>
        <taxon>Ecdysozoa</taxon>
        <taxon>Nematoda</taxon>
        <taxon>Chromadorea</taxon>
        <taxon>Rhabditida</taxon>
        <taxon>Tylenchina</taxon>
        <taxon>Tylenchomorpha</taxon>
        <taxon>Tylenchoidea</taxon>
        <taxon>Meloidogynidae</taxon>
        <taxon>Meloidogyninae</taxon>
        <taxon>Meloidogyne</taxon>
    </lineage>
</organism>
<evidence type="ECO:0000313" key="9">
    <source>
        <dbReference type="EMBL" id="CAD2150626.1"/>
    </source>
</evidence>
<dbReference type="FunFam" id="3.30.160.60:FF:001818">
    <property type="entry name" value="GDNF-inducible zinc finger protein 1 isoform X1"/>
    <property type="match status" value="1"/>
</dbReference>
<dbReference type="Proteomes" id="UP000580250">
    <property type="component" value="Unassembled WGS sequence"/>
</dbReference>
<dbReference type="Pfam" id="PF01266">
    <property type="entry name" value="DAO"/>
    <property type="match status" value="1"/>
</dbReference>
<evidence type="ECO:0000256" key="4">
    <source>
        <dbReference type="ARBA" id="ARBA00022833"/>
    </source>
</evidence>
<sequence>MKNTFLTKKRNFSENNFYMNVKNKKSIIECPCCLFEFDQLHWLISHLREIKNGCFGADLELNDSELFGCKFCLIPLQTANELANHLEICLAANNLKKEEQICLNEDQINFNFENKNNCNNLIKQCKYCTKSFKRNTDLQRHLLTHTGERPFTCSKCYFSFRTKQTLETHSKIHLNFTKEQYQCSFCQKYFLSRSSLKLHLRIHTGEAPFKCQNVECCLMFRTKKLMNTHYKNVHCQQIMQEDGLLIQQPINITKFQQKQINSFDNQSLALNGLLELNTKIGQKKCKKSLNLSENSAFVHFGENIKRFEVGRRRRSEELQQQHCNSIPFDMRTEQQLFEQQPIAFGEPPIRNIGSVPLYIDQNMLSYTNHQQQQQQQNYCQQQPTLQQQQIQMIEHNNQLQQQQQQECNIQQQQIQLVENNQLLQQQQGQHQQLQQQINHQQPFCSNDLFNTSFNNSNNLSNLNKFNLSNISNSSTSYFFQSDAEYSRDGQVHSIHSLNGHSFRSLTPLIEYYINESNNEELNGGGGGGEGIGGGGEEGTGNQQQQQIFPSSSDICMDQNSNNQIDNEESFLTQLKQWQKYENERYFGYEPSAEEPWKRIKHGLSYDLRRAARRYREAKYDAFRRKYPINYMFKKDVQDYELLPMHVEFFIIGGGLTGSSIAFWIKQYCRDENITVSILESTDNFTKTRSMLGSGVVSQQFSIPEMVDLANFSAEFFRHAGEHLRILDNDPPDLHFLPVGVMHLARTQEEADAFKEAWKIQVFVNF</sequence>
<reference evidence="9 10" key="1">
    <citation type="submission" date="2020-08" db="EMBL/GenBank/DDBJ databases">
        <authorList>
            <person name="Koutsovoulos G."/>
            <person name="Danchin GJ E."/>
        </authorList>
    </citation>
    <scope>NUCLEOTIDE SEQUENCE [LARGE SCALE GENOMIC DNA]</scope>
</reference>
<dbReference type="InterPro" id="IPR036236">
    <property type="entry name" value="Znf_C2H2_sf"/>
</dbReference>
<keyword evidence="4" id="KW-0862">Zinc</keyword>
<dbReference type="FunFam" id="3.30.160.60:FF:000624">
    <property type="entry name" value="zinc finger protein 697"/>
    <property type="match status" value="1"/>
</dbReference>